<organism evidence="3 4">
    <name type="scientific">Mycoplasma iguanae</name>
    <dbReference type="NCBI Taxonomy" id="292461"/>
    <lineage>
        <taxon>Bacteria</taxon>
        <taxon>Bacillati</taxon>
        <taxon>Mycoplasmatota</taxon>
        <taxon>Mollicutes</taxon>
        <taxon>Mycoplasmataceae</taxon>
        <taxon>Mycoplasma</taxon>
    </lineage>
</organism>
<reference evidence="3" key="1">
    <citation type="submission" date="2022-08" db="EMBL/GenBank/DDBJ databases">
        <title>Complete genome of Mycoplasma iguanae type strain 2327.</title>
        <authorList>
            <person name="Spergser J."/>
        </authorList>
    </citation>
    <scope>NUCLEOTIDE SEQUENCE</scope>
    <source>
        <strain evidence="3">2327</strain>
    </source>
</reference>
<dbReference type="EMBL" id="CP102734">
    <property type="protein sequence ID" value="UVD81685.1"/>
    <property type="molecule type" value="Genomic_DNA"/>
</dbReference>
<feature type="signal peptide" evidence="2">
    <location>
        <begin position="1"/>
        <end position="21"/>
    </location>
</feature>
<proteinExistence type="predicted"/>
<evidence type="ECO:0000313" key="4">
    <source>
        <dbReference type="Proteomes" id="UP001059252"/>
    </source>
</evidence>
<dbReference type="NCBIfam" id="NF045850">
    <property type="entry name" value="ABC_Mplas_LP"/>
    <property type="match status" value="1"/>
</dbReference>
<evidence type="ECO:0000256" key="2">
    <source>
        <dbReference type="SAM" id="SignalP"/>
    </source>
</evidence>
<dbReference type="PROSITE" id="PS51257">
    <property type="entry name" value="PROKAR_LIPOPROTEIN"/>
    <property type="match status" value="1"/>
</dbReference>
<evidence type="ECO:0000313" key="3">
    <source>
        <dbReference type="EMBL" id="UVD81685.1"/>
    </source>
</evidence>
<keyword evidence="4" id="KW-1185">Reference proteome</keyword>
<accession>A0ABY5RBU7</accession>
<feature type="region of interest" description="Disordered" evidence="1">
    <location>
        <begin position="209"/>
        <end position="235"/>
    </location>
</feature>
<feature type="chain" id="PRO_5045936338" description="Lipoprotein" evidence="2">
    <location>
        <begin position="22"/>
        <end position="878"/>
    </location>
</feature>
<protein>
    <recommendedName>
        <fullName evidence="5">Lipoprotein</fullName>
    </recommendedName>
</protein>
<evidence type="ECO:0008006" key="5">
    <source>
        <dbReference type="Google" id="ProtNLM"/>
    </source>
</evidence>
<keyword evidence="2" id="KW-0732">Signal</keyword>
<dbReference type="Proteomes" id="UP001059252">
    <property type="component" value="Chromosome"/>
</dbReference>
<sequence length="878" mass="99275">MFKKKKLLYSLAIPLSLGVVAFAISCSSTNVLQNSHQRRELVYRNNVNADSYKFYDFTIENRWPSSSDTTSEWKGTHLFVEAGSGKAELDRAGKVTSYQNLWIEKGLGEAVYITKKDGTVVVYDNDKHEIVPQTGSRFGFKTLTSADPKSINNPKFYEDLKDAKKVQMTVKEGIHWVNTKGEKTKYTVKAEDFYFNHLLDSKYRYANNRRSSGGSKEIDDTLVNKNNPNIDPHNTYFSDGSYPPNDYLYELFGVNKTKLDTKEGYLTSVTNGAKTETAVTVESQEESTDFSVFFKELIAGSTLFQATPSDYIKELAEAENPTVEGKKPSGEVAESGVYWYGKDWQKMLFASPYYAKQVSQSQYIWEQNPHFYNQEWVKSDTSIKRIIIEIYTGLDPSAFANQQFENYKRNYTANLAYSTLNKAQQDEINANPSAFNLSYVIDPQWNSLPSSYLRYSPAPAPKKAESDAKPNYLFNDGYAYAMYGASTDQLAAAGEKSVSTNKHFWLGHGLTFRTLLSSAFNIYTYVKTKAPNNQIPWNAMATADNKISGSDWATDSKQTLFDYKNEVDKSFAINLEGKKFAEKTVAEDEAIYKDPNNQGNSKTLWESKTYNEIKAEMKKLLDKIYEQFKLDASTKVEWKLQEWTKSSSTAISAANGVVEIINSLDDRLSVSLPEDQSNARTNIIDGIATETRTGWGYDYDGIGSYLSALAYPPSGLSAPPTFQVFTLFADLESENPELAKSFPEMVLLSKALKEDKKLWPDGVATFDEIKNASTWNLIHNRKEFINKSNKTFDLITEWLKFFFTYQSKRTNKQLVDLQNELHILSGWNPMSTQGLVNDPASPSVLLQSAHYSLPKKESGYNLRGDFAKVYPTESARGK</sequence>
<name>A0ABY5RBU7_9MOLU</name>
<evidence type="ECO:0000256" key="1">
    <source>
        <dbReference type="SAM" id="MobiDB-lite"/>
    </source>
</evidence>
<gene>
    <name evidence="3" type="ORF">NV226_03095</name>
</gene>
<dbReference type="RefSeq" id="WP_258210859.1">
    <property type="nucleotide sequence ID" value="NZ_CP102734.1"/>
</dbReference>